<proteinExistence type="predicted"/>
<evidence type="ECO:0000313" key="3">
    <source>
        <dbReference type="Proteomes" id="UP000199537"/>
    </source>
</evidence>
<sequence length="361" mass="42296">MYAFLGWLGLIAFGWGAWLFIPGFRVFWLHELAPAWWQFQRMLTGWLPFSLGDLGYVAVLLWVLWQTYKCIRRWINKGWQFRIWGRWLWQMMLATCLMYGWFQLGWGFAYLLPRIQQSFHLQLKSYSRAELQDLAQWLAAATNTNYVQQKPESEANRIAYFRENVIPAAIEAYHQLHLEGATGMYRHPSIKPSLFRTALNYMGIEGYYNPFTGEAQVNTDIPPVLLPFVTCHEMAHQMGFAQEYAANFVGFLAATHAHDSLFRYSAYLDMLLYACNSLRHDGHTDDSLFLHQLWESLLPGVKRDIHEIYAYEQAYAGPADRLVMHVYDAFLKANQQRRGIHSYQQVIALLIQYKKQIKEHG</sequence>
<dbReference type="Proteomes" id="UP000199537">
    <property type="component" value="Unassembled WGS sequence"/>
</dbReference>
<reference evidence="3" key="1">
    <citation type="submission" date="2016-10" db="EMBL/GenBank/DDBJ databases">
        <authorList>
            <person name="Varghese N."/>
            <person name="Submissions S."/>
        </authorList>
    </citation>
    <scope>NUCLEOTIDE SEQUENCE [LARGE SCALE GENOMIC DNA]</scope>
    <source>
        <strain evidence="3">DSM 14807</strain>
    </source>
</reference>
<keyword evidence="1" id="KW-1133">Transmembrane helix</keyword>
<evidence type="ECO:0008006" key="4">
    <source>
        <dbReference type="Google" id="ProtNLM"/>
    </source>
</evidence>
<keyword evidence="1" id="KW-0812">Transmembrane</keyword>
<gene>
    <name evidence="2" type="ORF">SAMN05660895_2250</name>
</gene>
<name>A0A1I7NLL6_9BACT</name>
<organism evidence="2 3">
    <name type="scientific">Thermoflavifilum thermophilum</name>
    <dbReference type="NCBI Taxonomy" id="1393122"/>
    <lineage>
        <taxon>Bacteria</taxon>
        <taxon>Pseudomonadati</taxon>
        <taxon>Bacteroidota</taxon>
        <taxon>Chitinophagia</taxon>
        <taxon>Chitinophagales</taxon>
        <taxon>Chitinophagaceae</taxon>
        <taxon>Thermoflavifilum</taxon>
    </lineage>
</organism>
<keyword evidence="1" id="KW-0472">Membrane</keyword>
<keyword evidence="3" id="KW-1185">Reference proteome</keyword>
<dbReference type="AlphaFoldDB" id="A0A1I7NLL6"/>
<dbReference type="InterPro" id="IPR024294">
    <property type="entry name" value="DUF3810"/>
</dbReference>
<dbReference type="Pfam" id="PF12725">
    <property type="entry name" value="DUF3810"/>
    <property type="match status" value="1"/>
</dbReference>
<feature type="transmembrane region" description="Helical" evidence="1">
    <location>
        <begin position="86"/>
        <end position="112"/>
    </location>
</feature>
<dbReference type="EMBL" id="FPCJ01000001">
    <property type="protein sequence ID" value="SFV35523.1"/>
    <property type="molecule type" value="Genomic_DNA"/>
</dbReference>
<protein>
    <recommendedName>
        <fullName evidence="4">DUF3810 domain-containing protein</fullName>
    </recommendedName>
</protein>
<accession>A0A1I7NLL6</accession>
<dbReference type="STRING" id="1393122.SAMN05660895_2250"/>
<evidence type="ECO:0000313" key="2">
    <source>
        <dbReference type="EMBL" id="SFV35523.1"/>
    </source>
</evidence>
<feature type="transmembrane region" description="Helical" evidence="1">
    <location>
        <begin position="43"/>
        <end position="65"/>
    </location>
</feature>
<evidence type="ECO:0000256" key="1">
    <source>
        <dbReference type="SAM" id="Phobius"/>
    </source>
</evidence>